<dbReference type="AlphaFoldDB" id="A0A084JE96"/>
<dbReference type="SUPFAM" id="SSF46955">
    <property type="entry name" value="Putative DNA-binding domain"/>
    <property type="match status" value="1"/>
</dbReference>
<gene>
    <name evidence="1" type="ORF">IO99_06865</name>
</gene>
<dbReference type="Proteomes" id="UP000028542">
    <property type="component" value="Unassembled WGS sequence"/>
</dbReference>
<accession>A0A084JE96</accession>
<evidence type="ECO:0000313" key="2">
    <source>
        <dbReference type="Proteomes" id="UP000028542"/>
    </source>
</evidence>
<protein>
    <recommendedName>
        <fullName evidence="3">tRNA-binding domain-containing protein</fullName>
    </recommendedName>
</protein>
<sequence>MKISLDWINDYVEIKDIDVDWLVSKFTITTAEIEEVNYIENDVIIEIDNKSLTNRPDLWCHYGIAREISAITGRKLKSIDYIKEEQLRDSSKKDFRGRY</sequence>
<comment type="caution">
    <text evidence="1">The sequence shown here is derived from an EMBL/GenBank/DDBJ whole genome shotgun (WGS) entry which is preliminary data.</text>
</comment>
<name>A0A084JE96_9CLOT</name>
<evidence type="ECO:0000313" key="1">
    <source>
        <dbReference type="EMBL" id="KEZ87280.1"/>
    </source>
</evidence>
<dbReference type="RefSeq" id="WP_035131555.1">
    <property type="nucleotide sequence ID" value="NZ_JPMD01000014.1"/>
</dbReference>
<reference evidence="1 2" key="1">
    <citation type="submission" date="2014-07" db="EMBL/GenBank/DDBJ databases">
        <title>Draft genome of Clostridium sulfidigenes 113A isolated from sediments associated with methane hydrate from Krishna Godavari basin.</title>
        <authorList>
            <person name="Honkalas V.S."/>
            <person name="Dabir A.P."/>
            <person name="Arora P."/>
            <person name="Dhakephalkar P.K."/>
        </authorList>
    </citation>
    <scope>NUCLEOTIDE SEQUENCE [LARGE SCALE GENOMIC DNA]</scope>
    <source>
        <strain evidence="1 2">113A</strain>
    </source>
</reference>
<organism evidence="1 2">
    <name type="scientific">Clostridium sulfidigenes</name>
    <dbReference type="NCBI Taxonomy" id="318464"/>
    <lineage>
        <taxon>Bacteria</taxon>
        <taxon>Bacillati</taxon>
        <taxon>Bacillota</taxon>
        <taxon>Clostridia</taxon>
        <taxon>Eubacteriales</taxon>
        <taxon>Clostridiaceae</taxon>
        <taxon>Clostridium</taxon>
    </lineage>
</organism>
<evidence type="ECO:0008006" key="3">
    <source>
        <dbReference type="Google" id="ProtNLM"/>
    </source>
</evidence>
<proteinExistence type="predicted"/>
<dbReference type="Gene3D" id="3.30.56.10">
    <property type="match status" value="1"/>
</dbReference>
<dbReference type="InterPro" id="IPR009061">
    <property type="entry name" value="DNA-bd_dom_put_sf"/>
</dbReference>
<dbReference type="STRING" id="318464.IO99_06865"/>
<dbReference type="EMBL" id="JPMD01000014">
    <property type="protein sequence ID" value="KEZ87280.1"/>
    <property type="molecule type" value="Genomic_DNA"/>
</dbReference>
<keyword evidence="2" id="KW-1185">Reference proteome</keyword>
<dbReference type="eggNOG" id="COG0072">
    <property type="taxonomic scope" value="Bacteria"/>
</dbReference>